<dbReference type="EMBL" id="MSCH01000003">
    <property type="protein sequence ID" value="PQJ54505.1"/>
    <property type="molecule type" value="Genomic_DNA"/>
</dbReference>
<dbReference type="Proteomes" id="UP000239007">
    <property type="component" value="Unassembled WGS sequence"/>
</dbReference>
<dbReference type="NCBIfam" id="NF033086">
    <property type="entry name" value="penta_rpt_Qnr"/>
    <property type="match status" value="1"/>
</dbReference>
<dbReference type="SUPFAM" id="SSF141571">
    <property type="entry name" value="Pentapeptide repeat-like"/>
    <property type="match status" value="2"/>
</dbReference>
<dbReference type="Gene3D" id="2.160.20.80">
    <property type="entry name" value="E3 ubiquitin-protein ligase SopA"/>
    <property type="match status" value="1"/>
</dbReference>
<sequence>MTSEQTFHQHDFSKQNLQEQRFENCNFYQCDFSFADLTDAKFINCKFIESGDSIGCQFKYTDLRDASFNSCKLGMANFLGANGFGAEFRECDLQGASFVKTNFVNQISRQSYFCSVYITGCNLAYTDFEKQCIEKCDLFENRWTGANLQNASFKGSDLSRGVFSPESWLQFNMEFCDLTNCELTGLDVRRVNLNGVKICDWQQEQLFEQLGVIVLPN</sequence>
<accession>A0A2S7UXS8</accession>
<evidence type="ECO:0000313" key="2">
    <source>
        <dbReference type="Proteomes" id="UP000239007"/>
    </source>
</evidence>
<proteinExistence type="predicted"/>
<dbReference type="Pfam" id="PF00805">
    <property type="entry name" value="Pentapeptide"/>
    <property type="match status" value="2"/>
</dbReference>
<name>A0A2S7UXS8_9GAMM</name>
<dbReference type="InterPro" id="IPR051082">
    <property type="entry name" value="Pentapeptide-BTB/POZ_domain"/>
</dbReference>
<keyword evidence="2" id="KW-1185">Reference proteome</keyword>
<comment type="caution">
    <text evidence="1">The sequence shown here is derived from an EMBL/GenBank/DDBJ whole genome shotgun (WGS) entry which is preliminary data.</text>
</comment>
<organism evidence="1 2">
    <name type="scientific">Psychrosphaera saromensis</name>
    <dbReference type="NCBI Taxonomy" id="716813"/>
    <lineage>
        <taxon>Bacteria</taxon>
        <taxon>Pseudomonadati</taxon>
        <taxon>Pseudomonadota</taxon>
        <taxon>Gammaproteobacteria</taxon>
        <taxon>Alteromonadales</taxon>
        <taxon>Pseudoalteromonadaceae</taxon>
        <taxon>Psychrosphaera</taxon>
    </lineage>
</organism>
<reference evidence="1 2" key="1">
    <citation type="submission" date="2016-12" db="EMBL/GenBank/DDBJ databases">
        <title>Diversity of luminous bacteria.</title>
        <authorList>
            <person name="Yoshizawa S."/>
            <person name="Kogure K."/>
        </authorList>
    </citation>
    <scope>NUCLEOTIDE SEQUENCE [LARGE SCALE GENOMIC DNA]</scope>
    <source>
        <strain evidence="1 2">SA4-48</strain>
    </source>
</reference>
<dbReference type="Pfam" id="PF13599">
    <property type="entry name" value="Pentapeptide_4"/>
    <property type="match status" value="1"/>
</dbReference>
<dbReference type="AlphaFoldDB" id="A0A2S7UXS8"/>
<dbReference type="RefSeq" id="WP_105053024.1">
    <property type="nucleotide sequence ID" value="NZ_BMYG01000001.1"/>
</dbReference>
<evidence type="ECO:0000313" key="1">
    <source>
        <dbReference type="EMBL" id="PQJ54505.1"/>
    </source>
</evidence>
<dbReference type="PANTHER" id="PTHR14136">
    <property type="entry name" value="BTB_POZ DOMAIN-CONTAINING PROTEIN KCTD9"/>
    <property type="match status" value="1"/>
</dbReference>
<protein>
    <submittedName>
        <fullName evidence="1">Fluoroquinolone resistance protein</fullName>
    </submittedName>
</protein>
<dbReference type="PANTHER" id="PTHR14136:SF17">
    <property type="entry name" value="BTB_POZ DOMAIN-CONTAINING PROTEIN KCTD9"/>
    <property type="match status" value="1"/>
</dbReference>
<dbReference type="InterPro" id="IPR001646">
    <property type="entry name" value="5peptide_repeat"/>
</dbReference>
<dbReference type="OrthoDB" id="156143at2"/>
<gene>
    <name evidence="1" type="ORF">BTO11_13170</name>
</gene>